<reference evidence="2 3" key="1">
    <citation type="submission" date="2019-11" db="EMBL/GenBank/DDBJ databases">
        <title>Whole-genome sequence of a the green, strictly anaerobic photosynthetic bacterium Heliobacillus mobilis DSM 6151.</title>
        <authorList>
            <person name="Kyndt J.A."/>
            <person name="Meyer T.E."/>
        </authorList>
    </citation>
    <scope>NUCLEOTIDE SEQUENCE [LARGE SCALE GENOMIC DNA]</scope>
    <source>
        <strain evidence="2 3">DSM 6151</strain>
    </source>
</reference>
<dbReference type="AlphaFoldDB" id="A0A6I3SK97"/>
<comment type="caution">
    <text evidence="2">The sequence shown here is derived from an EMBL/GenBank/DDBJ whole genome shotgun (WGS) entry which is preliminary data.</text>
</comment>
<feature type="signal peptide" evidence="1">
    <location>
        <begin position="1"/>
        <end position="18"/>
    </location>
</feature>
<feature type="chain" id="PRO_5039553264" evidence="1">
    <location>
        <begin position="19"/>
        <end position="145"/>
    </location>
</feature>
<sequence length="145" mass="15874">MYVIFLITALGLIAATMAQMTMHAMTATGDQIKMEQTVYGAEAGVEASIAAIEDFLQTSEAVDNHVLVAFLQEKIPSLTVAKIQVALTYDTSSLKSNRVYIRARARQEECEYVHFAIVTWEQTGDGAFYIASIDHATVFGDDEAS</sequence>
<evidence type="ECO:0000313" key="3">
    <source>
        <dbReference type="Proteomes" id="UP000430670"/>
    </source>
</evidence>
<accession>A0A6I3SK97</accession>
<dbReference type="Proteomes" id="UP000430670">
    <property type="component" value="Unassembled WGS sequence"/>
</dbReference>
<keyword evidence="3" id="KW-1185">Reference proteome</keyword>
<proteinExistence type="predicted"/>
<evidence type="ECO:0000256" key="1">
    <source>
        <dbReference type="SAM" id="SignalP"/>
    </source>
</evidence>
<gene>
    <name evidence="2" type="ORF">GJ688_10230</name>
</gene>
<protein>
    <submittedName>
        <fullName evidence="2">Uncharacterized protein</fullName>
    </submittedName>
</protein>
<evidence type="ECO:0000313" key="2">
    <source>
        <dbReference type="EMBL" id="MTV49354.1"/>
    </source>
</evidence>
<dbReference type="EMBL" id="WNKU01000010">
    <property type="protein sequence ID" value="MTV49354.1"/>
    <property type="molecule type" value="Genomic_DNA"/>
</dbReference>
<name>A0A6I3SK97_HELMO</name>
<keyword evidence="1" id="KW-0732">Signal</keyword>
<organism evidence="2 3">
    <name type="scientific">Heliobacterium mobile</name>
    <name type="common">Heliobacillus mobilis</name>
    <dbReference type="NCBI Taxonomy" id="28064"/>
    <lineage>
        <taxon>Bacteria</taxon>
        <taxon>Bacillati</taxon>
        <taxon>Bacillota</taxon>
        <taxon>Clostridia</taxon>
        <taxon>Eubacteriales</taxon>
        <taxon>Heliobacteriaceae</taxon>
        <taxon>Heliobacterium</taxon>
    </lineage>
</organism>